<comment type="caution">
    <text evidence="3">The sequence shown here is derived from an EMBL/GenBank/DDBJ whole genome shotgun (WGS) entry which is preliminary data.</text>
</comment>
<evidence type="ECO:0000313" key="3">
    <source>
        <dbReference type="EMBL" id="MBE8719208.1"/>
    </source>
</evidence>
<feature type="region of interest" description="Disordered" evidence="1">
    <location>
        <begin position="345"/>
        <end position="366"/>
    </location>
</feature>
<keyword evidence="2" id="KW-0732">Signal</keyword>
<evidence type="ECO:0000313" key="4">
    <source>
        <dbReference type="Proteomes" id="UP000618319"/>
    </source>
</evidence>
<dbReference type="Proteomes" id="UP000618319">
    <property type="component" value="Unassembled WGS sequence"/>
</dbReference>
<feature type="chain" id="PRO_5045131931" description="Lipoprotein" evidence="2">
    <location>
        <begin position="23"/>
        <end position="400"/>
    </location>
</feature>
<evidence type="ECO:0000256" key="2">
    <source>
        <dbReference type="SAM" id="SignalP"/>
    </source>
</evidence>
<proteinExistence type="predicted"/>
<dbReference type="PROSITE" id="PS51257">
    <property type="entry name" value="PROKAR_LIPOPROTEIN"/>
    <property type="match status" value="1"/>
</dbReference>
<dbReference type="PANTHER" id="PTHR41339:SF1">
    <property type="entry name" value="SECRETED PROTEIN"/>
    <property type="match status" value="1"/>
</dbReference>
<evidence type="ECO:0000256" key="1">
    <source>
        <dbReference type="SAM" id="MobiDB-lite"/>
    </source>
</evidence>
<protein>
    <recommendedName>
        <fullName evidence="5">Lipoprotein</fullName>
    </recommendedName>
</protein>
<sequence>MKRSTSTLLMLALLAATPIVFTACSDNDDPIDIIDNDIRNNLKGEVKSGENLILENGTYKLTGPLIVRAGGKLTIKAGVIVEATPFQDGEEIRYIAVAQEGQVLAEGTKEKPIVFTATNKTQQAWGGIVLCGKAPINKGNTANAEVSGLPYGGTAENDNSGILKYARIEYSGYSYSSEKEFNGLSMFGVGKGTTIEYIQVHEGSDDGFEWFGGTVDTKYLVATANEDDQFDWTEGWNGTNENWYGKEASSKGNRGIEADNNSNNHLANPISNPTIKNLTLIGRGAGEGLAEPQAMKLRVGTKAQIDNVVLSAWSVGFDVEHNEGVGYVADGSLKVTNVKFDNVVTKSKGKKTSPGKDADGKDIPGEPVDVSAIFTENDAATGAGAGTATPEWAKGWTVGL</sequence>
<accession>A0ABR9T1J3</accession>
<dbReference type="EMBL" id="PSKQ01000007">
    <property type="protein sequence ID" value="MBE8719208.1"/>
    <property type="molecule type" value="Genomic_DNA"/>
</dbReference>
<organism evidence="3 4">
    <name type="scientific">Sphingobacterium pedocola</name>
    <dbReference type="NCBI Taxonomy" id="2082722"/>
    <lineage>
        <taxon>Bacteria</taxon>
        <taxon>Pseudomonadati</taxon>
        <taxon>Bacteroidota</taxon>
        <taxon>Sphingobacteriia</taxon>
        <taxon>Sphingobacteriales</taxon>
        <taxon>Sphingobacteriaceae</taxon>
        <taxon>Sphingobacterium</taxon>
    </lineage>
</organism>
<gene>
    <name evidence="3" type="ORF">C4F40_00505</name>
</gene>
<evidence type="ECO:0008006" key="5">
    <source>
        <dbReference type="Google" id="ProtNLM"/>
    </source>
</evidence>
<feature type="signal peptide" evidence="2">
    <location>
        <begin position="1"/>
        <end position="22"/>
    </location>
</feature>
<reference evidence="3 4" key="1">
    <citation type="submission" date="2018-02" db="EMBL/GenBank/DDBJ databases">
        <title>Sphingobacterium KA21.</title>
        <authorList>
            <person name="Vasarhelyi B.M."/>
            <person name="Deshmukh S."/>
            <person name="Balint B."/>
            <person name="Kukolya J."/>
        </authorList>
    </citation>
    <scope>NUCLEOTIDE SEQUENCE [LARGE SCALE GENOMIC DNA]</scope>
    <source>
        <strain evidence="3 4">Ka21</strain>
    </source>
</reference>
<dbReference type="InterPro" id="IPR011050">
    <property type="entry name" value="Pectin_lyase_fold/virulence"/>
</dbReference>
<keyword evidence="4" id="KW-1185">Reference proteome</keyword>
<name>A0ABR9T1J3_9SPHI</name>
<dbReference type="PANTHER" id="PTHR41339">
    <property type="entry name" value="LIPL48"/>
    <property type="match status" value="1"/>
</dbReference>
<dbReference type="SUPFAM" id="SSF51126">
    <property type="entry name" value="Pectin lyase-like"/>
    <property type="match status" value="1"/>
</dbReference>
<feature type="compositionally biased region" description="Basic and acidic residues" evidence="1">
    <location>
        <begin position="354"/>
        <end position="364"/>
    </location>
</feature>